<dbReference type="InterPro" id="IPR000744">
    <property type="entry name" value="NSF_attach"/>
</dbReference>
<keyword evidence="3" id="KW-0813">Transport</keyword>
<dbReference type="Gene3D" id="1.25.40.10">
    <property type="entry name" value="Tetratricopeptide repeat domain"/>
    <property type="match status" value="1"/>
</dbReference>
<organism evidence="10 11">
    <name type="scientific">Ridgeia piscesae</name>
    <name type="common">Tubeworm</name>
    <dbReference type="NCBI Taxonomy" id="27915"/>
    <lineage>
        <taxon>Eukaryota</taxon>
        <taxon>Metazoa</taxon>
        <taxon>Spiralia</taxon>
        <taxon>Lophotrochozoa</taxon>
        <taxon>Annelida</taxon>
        <taxon>Polychaeta</taxon>
        <taxon>Sedentaria</taxon>
        <taxon>Canalipalpata</taxon>
        <taxon>Sabellida</taxon>
        <taxon>Siboglinidae</taxon>
        <taxon>Ridgeia</taxon>
    </lineage>
</organism>
<feature type="compositionally biased region" description="Acidic residues" evidence="9">
    <location>
        <begin position="290"/>
        <end position="304"/>
    </location>
</feature>
<keyword evidence="11" id="KW-1185">Reference proteome</keyword>
<comment type="similarity">
    <text evidence="2">Belongs to the SNAP family.</text>
</comment>
<evidence type="ECO:0000313" key="11">
    <source>
        <dbReference type="Proteomes" id="UP001209878"/>
    </source>
</evidence>
<gene>
    <name evidence="10" type="ORF">NP493_65g07041</name>
</gene>
<evidence type="ECO:0000256" key="8">
    <source>
        <dbReference type="ARBA" id="ARBA00042485"/>
    </source>
</evidence>
<dbReference type="EMBL" id="JAODUO010000065">
    <property type="protein sequence ID" value="KAK2190916.1"/>
    <property type="molecule type" value="Genomic_DNA"/>
</dbReference>
<reference evidence="10" key="1">
    <citation type="journal article" date="2023" name="Mol. Biol. Evol.">
        <title>Third-Generation Sequencing Reveals the Adaptive Role of the Epigenome in Three Deep-Sea Polychaetes.</title>
        <authorList>
            <person name="Perez M."/>
            <person name="Aroh O."/>
            <person name="Sun Y."/>
            <person name="Lan Y."/>
            <person name="Juniper S.K."/>
            <person name="Young C.R."/>
            <person name="Angers B."/>
            <person name="Qian P.Y."/>
        </authorList>
    </citation>
    <scope>NUCLEOTIDE SEQUENCE</scope>
    <source>
        <strain evidence="10">R07B-5</strain>
    </source>
</reference>
<comment type="caution">
    <text evidence="10">The sequence shown here is derived from an EMBL/GenBank/DDBJ whole genome shotgun (WGS) entry which is preliminary data.</text>
</comment>
<evidence type="ECO:0000256" key="4">
    <source>
        <dbReference type="ARBA" id="ARBA00022892"/>
    </source>
</evidence>
<evidence type="ECO:0000256" key="7">
    <source>
        <dbReference type="ARBA" id="ARBA00040047"/>
    </source>
</evidence>
<dbReference type="Proteomes" id="UP001209878">
    <property type="component" value="Unassembled WGS sequence"/>
</dbReference>
<feature type="region of interest" description="Disordered" evidence="9">
    <location>
        <begin position="255"/>
        <end position="304"/>
    </location>
</feature>
<evidence type="ECO:0000256" key="6">
    <source>
        <dbReference type="ARBA" id="ARBA00023136"/>
    </source>
</evidence>
<evidence type="ECO:0000313" key="10">
    <source>
        <dbReference type="EMBL" id="KAK2190916.1"/>
    </source>
</evidence>
<dbReference type="GO" id="GO:0031201">
    <property type="term" value="C:SNARE complex"/>
    <property type="evidence" value="ECO:0007669"/>
    <property type="project" value="TreeGrafter"/>
</dbReference>
<dbReference type="GO" id="GO:0006886">
    <property type="term" value="P:intracellular protein transport"/>
    <property type="evidence" value="ECO:0007669"/>
    <property type="project" value="InterPro"/>
</dbReference>
<dbReference type="GO" id="GO:0016192">
    <property type="term" value="P:vesicle-mediated transport"/>
    <property type="evidence" value="ECO:0007669"/>
    <property type="project" value="UniProtKB-KW"/>
</dbReference>
<dbReference type="PANTHER" id="PTHR13768">
    <property type="entry name" value="SOLUBLE NSF ATTACHMENT PROTEIN SNAP"/>
    <property type="match status" value="1"/>
</dbReference>
<dbReference type="Pfam" id="PF14938">
    <property type="entry name" value="SNAP"/>
    <property type="match status" value="1"/>
</dbReference>
<dbReference type="GO" id="GO:0019905">
    <property type="term" value="F:syntaxin binding"/>
    <property type="evidence" value="ECO:0007669"/>
    <property type="project" value="TreeGrafter"/>
</dbReference>
<dbReference type="GO" id="GO:0005774">
    <property type="term" value="C:vacuolar membrane"/>
    <property type="evidence" value="ECO:0007669"/>
    <property type="project" value="TreeGrafter"/>
</dbReference>
<evidence type="ECO:0000256" key="2">
    <source>
        <dbReference type="ARBA" id="ARBA00010050"/>
    </source>
</evidence>
<comment type="subcellular location">
    <subcellularLocation>
        <location evidence="1">Membrane</location>
        <topology evidence="1">Peripheral membrane protein</topology>
    </subcellularLocation>
</comment>
<accession>A0AAD9UIT3</accession>
<dbReference type="PANTHER" id="PTHR13768:SF2">
    <property type="entry name" value="GAMMA-SOLUBLE NSF ATTACHMENT PROTEIN"/>
    <property type="match status" value="1"/>
</dbReference>
<dbReference type="AlphaFoldDB" id="A0AAD9UIT3"/>
<keyword evidence="4" id="KW-0931">ER-Golgi transport</keyword>
<keyword evidence="5" id="KW-0653">Protein transport</keyword>
<evidence type="ECO:0000256" key="5">
    <source>
        <dbReference type="ARBA" id="ARBA00022927"/>
    </source>
</evidence>
<protein>
    <recommendedName>
        <fullName evidence="7">Gamma-soluble NSF attachment protein</fullName>
    </recommendedName>
    <alternativeName>
        <fullName evidence="8">N-ethylmaleimide-sensitive factor attachment protein gamma</fullName>
    </alternativeName>
</protein>
<dbReference type="GO" id="GO:0005483">
    <property type="term" value="F:soluble NSF attachment protein activity"/>
    <property type="evidence" value="ECO:0007669"/>
    <property type="project" value="TreeGrafter"/>
</dbReference>
<proteinExistence type="inferred from homology"/>
<name>A0AAD9UIT3_RIDPI</name>
<dbReference type="SUPFAM" id="SSF48452">
    <property type="entry name" value="TPR-like"/>
    <property type="match status" value="1"/>
</dbReference>
<evidence type="ECO:0000256" key="3">
    <source>
        <dbReference type="ARBA" id="ARBA00022448"/>
    </source>
</evidence>
<keyword evidence="6" id="KW-0472">Membrane</keyword>
<evidence type="ECO:0000256" key="1">
    <source>
        <dbReference type="ARBA" id="ARBA00004170"/>
    </source>
</evidence>
<sequence length="304" mass="33383">MQTGLFKWKPDYDGAASEYSKAATAFKNAKAYEQTISSLMKASEVQKKSGSSMEAAALIYKELKEFHKIANLVEEASNLYLEHGVPDTASIALERAAKMIETHEPERAIELYKKACDVCEGEDRVRHSAEMAGKAARIYIRLKRFDEAAEHLKKEIDHLSTVNHQGQLNKLMMALVLIHLHQDDFVAADQAFKAAFSYDRFVESEEASAIEQLLKAYEEGDQEAADGIVKSPLFRYMENDFTKLARDLKVPGGLLSGKTEKSVPNATPSGEGDVTASGGGDAPTGADKGPEEEEEEDEFAGGLL</sequence>
<evidence type="ECO:0000256" key="9">
    <source>
        <dbReference type="SAM" id="MobiDB-lite"/>
    </source>
</evidence>
<dbReference type="InterPro" id="IPR011990">
    <property type="entry name" value="TPR-like_helical_dom_sf"/>
</dbReference>